<evidence type="ECO:0000256" key="5">
    <source>
        <dbReference type="ARBA" id="ARBA00016664"/>
    </source>
</evidence>
<keyword evidence="6" id="KW-0028">Amino-acid biosynthesis</keyword>
<keyword evidence="10" id="KW-0812">Transmembrane</keyword>
<dbReference type="PANTHER" id="PTHR23133:SF2">
    <property type="entry name" value="IMIDAZOLEGLYCEROL-PHOSPHATE DEHYDRATASE"/>
    <property type="match status" value="1"/>
</dbReference>
<proteinExistence type="inferred from homology"/>
<dbReference type="Pfam" id="PF00475">
    <property type="entry name" value="IGPD"/>
    <property type="match status" value="1"/>
</dbReference>
<evidence type="ECO:0000256" key="9">
    <source>
        <dbReference type="RuleBase" id="RU000598"/>
    </source>
</evidence>
<dbReference type="FunFam" id="3.30.230.40:FF:000004">
    <property type="entry name" value="Imidazoleglycerol-phosphate dehydratase"/>
    <property type="match status" value="1"/>
</dbReference>
<dbReference type="Proteomes" id="UP000310189">
    <property type="component" value="Unassembled WGS sequence"/>
</dbReference>
<dbReference type="Gene3D" id="3.90.550.20">
    <property type="match status" value="1"/>
</dbReference>
<protein>
    <recommendedName>
        <fullName evidence="5 9">Imidazoleglycerol-phosphate dehydratase</fullName>
        <ecNumber evidence="4 9">4.2.1.19</ecNumber>
    </recommendedName>
</protein>
<evidence type="ECO:0000256" key="10">
    <source>
        <dbReference type="SAM" id="Phobius"/>
    </source>
</evidence>
<sequence length="634" mass="70790">MSSIKENSSTPLAGVAPRLRIPLFLAGVALLGLGYWLGEQNVEPVEPQVHWHTADVLAEAHAQVSCHTPPMVKPDPAQFLPADYHVNNPHIPFVVWPEHVPGMIPTEAFPVESAADRSIAAADKAVNAAKETMTRHQKIPSVVHYSFGLGDESEELEYYQYLAIRSALVVLKPKVVLFHYHSEPSGPWWARLSQLPEVVHVQARNMSHIFHQPVDSDESRSDILRLEALLRWGGVFLEPDVYVIRDFLSAGLLNEPVVMGMESQTDMTKHELDPSGLNNAVILAEPNSRFIRDWYNTYGTFNQSQPHAHSLEVPWKLARLNPNYVTVLNRLGLFWPLYTEEALDMVHSKDPEAFNFDLTAQFTYHAWENSASDRLSPITPTSLKLLKSPFARMAKRFAMADDEHYLQGYSARHGKSSHKSYHHIIKKIASFIMVREAAVERNTGETQIKVKLTVDAVLNKQKQVIDVHTGIGFLDHMYSALAKHGGMSLEMHCKGDLWIDDHHTAEDSALALGAAFKEALGDIKGIKRYGYAYAPLDEALSRAVLDISGRSYCVAELDLKREKIGDLSCEMIPHIFQSFADAANITLHVDCIRGFNDHHRSESAFKALALAIRDATSYTGSSEIPSTKGVLAGY</sequence>
<dbReference type="SUPFAM" id="SSF53448">
    <property type="entry name" value="Nucleotide-diphospho-sugar transferases"/>
    <property type="match status" value="1"/>
</dbReference>
<dbReference type="PROSITE" id="PS00955">
    <property type="entry name" value="IGP_DEHYDRATASE_2"/>
    <property type="match status" value="1"/>
</dbReference>
<evidence type="ECO:0000256" key="7">
    <source>
        <dbReference type="ARBA" id="ARBA00023102"/>
    </source>
</evidence>
<dbReference type="InterPro" id="IPR020565">
    <property type="entry name" value="ImidazoleglycerP_deHydtase_CS"/>
</dbReference>
<organism evidence="11 12">
    <name type="scientific">Wallemia hederae</name>
    <dbReference type="NCBI Taxonomy" id="1540922"/>
    <lineage>
        <taxon>Eukaryota</taxon>
        <taxon>Fungi</taxon>
        <taxon>Dikarya</taxon>
        <taxon>Basidiomycota</taxon>
        <taxon>Wallemiomycotina</taxon>
        <taxon>Wallemiomycetes</taxon>
        <taxon>Wallemiales</taxon>
        <taxon>Wallemiaceae</taxon>
        <taxon>Wallemia</taxon>
    </lineage>
</organism>
<dbReference type="PROSITE" id="PS00954">
    <property type="entry name" value="IGP_DEHYDRATASE_1"/>
    <property type="match status" value="1"/>
</dbReference>
<dbReference type="EMBL" id="SPNW01000038">
    <property type="protein sequence ID" value="TIA88453.1"/>
    <property type="molecule type" value="Genomic_DNA"/>
</dbReference>
<dbReference type="GO" id="GO:0000105">
    <property type="term" value="P:L-histidine biosynthetic process"/>
    <property type="evidence" value="ECO:0007669"/>
    <property type="project" value="UniProtKB-UniPathway"/>
</dbReference>
<dbReference type="InterPro" id="IPR020568">
    <property type="entry name" value="Ribosomal_Su5_D2-typ_SF"/>
</dbReference>
<reference evidence="11 12" key="1">
    <citation type="submission" date="2019-03" db="EMBL/GenBank/DDBJ databases">
        <title>Sequencing 23 genomes of Wallemia ichthyophaga.</title>
        <authorList>
            <person name="Gostincar C."/>
        </authorList>
    </citation>
    <scope>NUCLEOTIDE SEQUENCE [LARGE SCALE GENOMIC DNA]</scope>
    <source>
        <strain evidence="11 12">EXF-5753</strain>
    </source>
</reference>
<dbReference type="EC" id="4.2.1.19" evidence="4 9"/>
<accession>A0A4V4LT07</accession>
<evidence type="ECO:0000256" key="2">
    <source>
        <dbReference type="ARBA" id="ARBA00005047"/>
    </source>
</evidence>
<evidence type="ECO:0000313" key="12">
    <source>
        <dbReference type="Proteomes" id="UP000310189"/>
    </source>
</evidence>
<keyword evidence="7 9" id="KW-0368">Histidine biosynthesis</keyword>
<dbReference type="Gene3D" id="3.30.230.40">
    <property type="entry name" value="Imidazole glycerol phosphate dehydratase, domain 1"/>
    <property type="match status" value="2"/>
</dbReference>
<dbReference type="InterPro" id="IPR038494">
    <property type="entry name" value="IGPD_sf"/>
</dbReference>
<comment type="similarity">
    <text evidence="3 9">Belongs to the imidazoleglycerol-phosphate dehydratase family.</text>
</comment>
<dbReference type="NCBIfam" id="NF002111">
    <property type="entry name" value="PRK00951.2-1"/>
    <property type="match status" value="1"/>
</dbReference>
<dbReference type="UniPathway" id="UPA00031">
    <property type="reaction ID" value="UER00011"/>
</dbReference>
<keyword evidence="12" id="KW-1185">Reference proteome</keyword>
<dbReference type="InterPro" id="IPR029044">
    <property type="entry name" value="Nucleotide-diphossugar_trans"/>
</dbReference>
<dbReference type="AlphaFoldDB" id="A0A4V4LT07"/>
<dbReference type="HAMAP" id="MF_00076">
    <property type="entry name" value="HisB"/>
    <property type="match status" value="1"/>
</dbReference>
<dbReference type="PANTHER" id="PTHR23133">
    <property type="entry name" value="IMIDAZOLEGLYCEROL-PHOSPHATE DEHYDRATASE HIS7"/>
    <property type="match status" value="1"/>
</dbReference>
<evidence type="ECO:0000256" key="6">
    <source>
        <dbReference type="ARBA" id="ARBA00022605"/>
    </source>
</evidence>
<comment type="pathway">
    <text evidence="2 9">Amino-acid biosynthesis; L-histidine biosynthesis; L-histidine from 5-phospho-alpha-D-ribose 1-diphosphate: step 6/9.</text>
</comment>
<dbReference type="FunFam" id="3.30.230.40:FF:000001">
    <property type="entry name" value="Imidazoleglycerol-phosphate dehydratase HisB"/>
    <property type="match status" value="1"/>
</dbReference>
<keyword evidence="10" id="KW-1133">Transmembrane helix</keyword>
<dbReference type="GO" id="GO:0004424">
    <property type="term" value="F:imidazoleglycerol-phosphate dehydratase activity"/>
    <property type="evidence" value="ECO:0007669"/>
    <property type="project" value="UniProtKB-EC"/>
</dbReference>
<dbReference type="InterPro" id="IPR000807">
    <property type="entry name" value="ImidazoleglycerolP_deHydtase"/>
</dbReference>
<dbReference type="CDD" id="cd07914">
    <property type="entry name" value="IGPD"/>
    <property type="match status" value="1"/>
</dbReference>
<comment type="caution">
    <text evidence="11">The sequence shown here is derived from an EMBL/GenBank/DDBJ whole genome shotgun (WGS) entry which is preliminary data.</text>
</comment>
<evidence type="ECO:0000256" key="8">
    <source>
        <dbReference type="ARBA" id="ARBA00023239"/>
    </source>
</evidence>
<dbReference type="OrthoDB" id="447729at2759"/>
<evidence type="ECO:0000256" key="1">
    <source>
        <dbReference type="ARBA" id="ARBA00001723"/>
    </source>
</evidence>
<evidence type="ECO:0000313" key="11">
    <source>
        <dbReference type="EMBL" id="TIA88453.1"/>
    </source>
</evidence>
<keyword evidence="10" id="KW-0472">Membrane</keyword>
<gene>
    <name evidence="11" type="ORF">E3P99_02577</name>
</gene>
<dbReference type="NCBIfam" id="NF002114">
    <property type="entry name" value="PRK00951.2-4"/>
    <property type="match status" value="1"/>
</dbReference>
<dbReference type="SUPFAM" id="SSF54211">
    <property type="entry name" value="Ribosomal protein S5 domain 2-like"/>
    <property type="match status" value="2"/>
</dbReference>
<evidence type="ECO:0000256" key="4">
    <source>
        <dbReference type="ARBA" id="ARBA00012075"/>
    </source>
</evidence>
<comment type="catalytic activity">
    <reaction evidence="1 9">
        <text>D-erythro-1-(imidazol-4-yl)glycerol 3-phosphate = 3-(imidazol-4-yl)-2-oxopropyl phosphate + H2O</text>
        <dbReference type="Rhea" id="RHEA:11040"/>
        <dbReference type="ChEBI" id="CHEBI:15377"/>
        <dbReference type="ChEBI" id="CHEBI:57766"/>
        <dbReference type="ChEBI" id="CHEBI:58278"/>
        <dbReference type="EC" id="4.2.1.19"/>
    </reaction>
</comment>
<name>A0A4V4LT07_9BASI</name>
<keyword evidence="8 9" id="KW-0456">Lyase</keyword>
<evidence type="ECO:0000256" key="3">
    <source>
        <dbReference type="ARBA" id="ARBA00007481"/>
    </source>
</evidence>
<feature type="transmembrane region" description="Helical" evidence="10">
    <location>
        <begin position="21"/>
        <end position="38"/>
    </location>
</feature>